<keyword evidence="1" id="KW-1133">Transmembrane helix</keyword>
<gene>
    <name evidence="2" type="ORF">IAA47_02705</name>
</gene>
<feature type="transmembrane region" description="Helical" evidence="1">
    <location>
        <begin position="96"/>
        <end position="113"/>
    </location>
</feature>
<feature type="transmembrane region" description="Helical" evidence="1">
    <location>
        <begin position="321"/>
        <end position="345"/>
    </location>
</feature>
<dbReference type="EMBL" id="JAHLFN010000020">
    <property type="protein sequence ID" value="MBU3841886.1"/>
    <property type="molecule type" value="Genomic_DNA"/>
</dbReference>
<protein>
    <submittedName>
        <fullName evidence="2">EpsG family protein</fullName>
    </submittedName>
</protein>
<keyword evidence="1" id="KW-0812">Transmembrane</keyword>
<feature type="transmembrane region" description="Helical" evidence="1">
    <location>
        <begin position="125"/>
        <end position="151"/>
    </location>
</feature>
<evidence type="ECO:0000313" key="2">
    <source>
        <dbReference type="EMBL" id="MBU3841886.1"/>
    </source>
</evidence>
<feature type="transmembrane region" description="Helical" evidence="1">
    <location>
        <begin position="163"/>
        <end position="187"/>
    </location>
</feature>
<feature type="transmembrane region" description="Helical" evidence="1">
    <location>
        <begin position="289"/>
        <end position="309"/>
    </location>
</feature>
<feature type="transmembrane region" description="Helical" evidence="1">
    <location>
        <begin position="35"/>
        <end position="54"/>
    </location>
</feature>
<feature type="transmembrane region" description="Helical" evidence="1">
    <location>
        <begin position="199"/>
        <end position="219"/>
    </location>
</feature>
<reference evidence="2" key="1">
    <citation type="journal article" date="2021" name="PeerJ">
        <title>Extensive microbial diversity within the chicken gut microbiome revealed by metagenomics and culture.</title>
        <authorList>
            <person name="Gilroy R."/>
            <person name="Ravi A."/>
            <person name="Getino M."/>
            <person name="Pursley I."/>
            <person name="Horton D.L."/>
            <person name="Alikhan N.F."/>
            <person name="Baker D."/>
            <person name="Gharbi K."/>
            <person name="Hall N."/>
            <person name="Watson M."/>
            <person name="Adriaenssens E.M."/>
            <person name="Foster-Nyarko E."/>
            <person name="Jarju S."/>
            <person name="Secka A."/>
            <person name="Antonio M."/>
            <person name="Oren A."/>
            <person name="Chaudhuri R.R."/>
            <person name="La Ragione R."/>
            <person name="Hildebrand F."/>
            <person name="Pallen M.J."/>
        </authorList>
    </citation>
    <scope>NUCLEOTIDE SEQUENCE</scope>
    <source>
        <strain evidence="2">A6-441</strain>
    </source>
</reference>
<proteinExistence type="predicted"/>
<dbReference type="AlphaFoldDB" id="A0A9E2NYC8"/>
<keyword evidence="1" id="KW-0472">Membrane</keyword>
<organism evidence="2 3">
    <name type="scientific">Candidatus Fusobacterium pullicola</name>
    <dbReference type="NCBI Taxonomy" id="2838601"/>
    <lineage>
        <taxon>Bacteria</taxon>
        <taxon>Fusobacteriati</taxon>
        <taxon>Fusobacteriota</taxon>
        <taxon>Fusobacteriia</taxon>
        <taxon>Fusobacteriales</taxon>
        <taxon>Fusobacteriaceae</taxon>
        <taxon>Fusobacterium</taxon>
    </lineage>
</organism>
<feature type="transmembrane region" description="Helical" evidence="1">
    <location>
        <begin position="239"/>
        <end position="257"/>
    </location>
</feature>
<evidence type="ECO:0000256" key="1">
    <source>
        <dbReference type="SAM" id="Phobius"/>
    </source>
</evidence>
<dbReference type="Pfam" id="PF14897">
    <property type="entry name" value="EpsG"/>
    <property type="match status" value="1"/>
</dbReference>
<comment type="caution">
    <text evidence="2">The sequence shown here is derived from an EMBL/GenBank/DDBJ whole genome shotgun (WGS) entry which is preliminary data.</text>
</comment>
<sequence>MGVFYITLITTYILGYLAREAGTQKEDELKTPNTIFFIMVTAIFIAVCGLRSNIGDTYFYKHSYDLMIMTGEVFGYEKGFAKLMLFLGTISPDPQILIFVTGFITNLFILLSLRREATYFEVSVYLFITSGYYLVTMNGMRQTMVAALYFFFGVKFIREKKLIFYVLLIFILSYFHKSVIFMLPSYFLAREEAFSKKMVLIILGTILIVLMFSSFAGTIKDIAGDYGYYIDSFNEGGANILRVLVNVVPVGMAYLYREELKSRWADSHIFINFSILNLIFYILSLQNWIFARVGLYAAIANFLLIPYIISRCMDEGKKTFFYLACMICYFIFFYYEQAISMFIVYRSVILGIY</sequence>
<dbReference type="InterPro" id="IPR049458">
    <property type="entry name" value="EpsG-like"/>
</dbReference>
<dbReference type="Proteomes" id="UP000724657">
    <property type="component" value="Unassembled WGS sequence"/>
</dbReference>
<feature type="transmembrane region" description="Helical" evidence="1">
    <location>
        <begin position="264"/>
        <end position="283"/>
    </location>
</feature>
<evidence type="ECO:0000313" key="3">
    <source>
        <dbReference type="Proteomes" id="UP000724657"/>
    </source>
</evidence>
<name>A0A9E2NYC8_9FUSO</name>
<accession>A0A9E2NYC8</accession>
<reference evidence="2" key="2">
    <citation type="submission" date="2021-04" db="EMBL/GenBank/DDBJ databases">
        <authorList>
            <person name="Gilroy R."/>
        </authorList>
    </citation>
    <scope>NUCLEOTIDE SEQUENCE</scope>
    <source>
        <strain evidence="2">A6-441</strain>
    </source>
</reference>